<dbReference type="Proteomes" id="UP000886520">
    <property type="component" value="Chromosome 16"/>
</dbReference>
<accession>A0A9D4UI31</accession>
<evidence type="ECO:0000313" key="1">
    <source>
        <dbReference type="EMBL" id="KAI5068235.1"/>
    </source>
</evidence>
<dbReference type="EMBL" id="JABFUD020000016">
    <property type="protein sequence ID" value="KAI5068235.1"/>
    <property type="molecule type" value="Genomic_DNA"/>
</dbReference>
<dbReference type="AlphaFoldDB" id="A0A9D4UI31"/>
<organism evidence="1 2">
    <name type="scientific">Adiantum capillus-veneris</name>
    <name type="common">Maidenhair fern</name>
    <dbReference type="NCBI Taxonomy" id="13818"/>
    <lineage>
        <taxon>Eukaryota</taxon>
        <taxon>Viridiplantae</taxon>
        <taxon>Streptophyta</taxon>
        <taxon>Embryophyta</taxon>
        <taxon>Tracheophyta</taxon>
        <taxon>Polypodiopsida</taxon>
        <taxon>Polypodiidae</taxon>
        <taxon>Polypodiales</taxon>
        <taxon>Pteridineae</taxon>
        <taxon>Pteridaceae</taxon>
        <taxon>Vittarioideae</taxon>
        <taxon>Adiantum</taxon>
    </lineage>
</organism>
<reference evidence="1" key="1">
    <citation type="submission" date="2021-01" db="EMBL/GenBank/DDBJ databases">
        <title>Adiantum capillus-veneris genome.</title>
        <authorList>
            <person name="Fang Y."/>
            <person name="Liao Q."/>
        </authorList>
    </citation>
    <scope>NUCLEOTIDE SEQUENCE</scope>
    <source>
        <strain evidence="1">H3</strain>
        <tissue evidence="1">Leaf</tissue>
    </source>
</reference>
<keyword evidence="2" id="KW-1185">Reference proteome</keyword>
<comment type="caution">
    <text evidence="1">The sequence shown here is derived from an EMBL/GenBank/DDBJ whole genome shotgun (WGS) entry which is preliminary data.</text>
</comment>
<gene>
    <name evidence="1" type="ORF">GOP47_0016580</name>
</gene>
<evidence type="ECO:0000313" key="2">
    <source>
        <dbReference type="Proteomes" id="UP000886520"/>
    </source>
</evidence>
<protein>
    <submittedName>
        <fullName evidence="1">Uncharacterized protein</fullName>
    </submittedName>
</protein>
<proteinExistence type="predicted"/>
<sequence>MPSRNCSPDGPIVCTHCKLGIRKGLHTNSKSFFNRRQLELSREFFVVKSGLLYQTAKINSCKWEDIHEDDGGLNSMHGLVFSAVHHEFLEDVPWLPFTSTSSS</sequence>
<name>A0A9D4UI31_ADICA</name>